<dbReference type="PANTHER" id="PTHR12822">
    <property type="entry name" value="PROTEIN YIPF"/>
    <property type="match status" value="1"/>
</dbReference>
<feature type="domain" description="Yip1" evidence="7">
    <location>
        <begin position="54"/>
        <end position="212"/>
    </location>
</feature>
<feature type="transmembrane region" description="Helical" evidence="6">
    <location>
        <begin position="201"/>
        <end position="222"/>
    </location>
</feature>
<evidence type="ECO:0000313" key="11">
    <source>
        <dbReference type="Proteomes" id="UP000663866"/>
    </source>
</evidence>
<dbReference type="Proteomes" id="UP000663856">
    <property type="component" value="Unassembled WGS sequence"/>
</dbReference>
<keyword evidence="11" id="KW-1185">Reference proteome</keyword>
<evidence type="ECO:0000313" key="8">
    <source>
        <dbReference type="EMBL" id="CAF2042782.1"/>
    </source>
</evidence>
<evidence type="ECO:0000256" key="6">
    <source>
        <dbReference type="RuleBase" id="RU361264"/>
    </source>
</evidence>
<sequence>MHLFYVLPVTTSNTPNEQMHIWQIEHYQKYFDIDTQQALERLLSSITPQQNKSYFNSTIRHNPDLYGPFWICATFIVTVAIGGNIVTYFHSPNADFQIDFSKIALSAIVTNLCLLVVNVNIYFFFFRYYIKRNEYAFLELLCIYGYRLTIFIPVSILWIMLIAWLQWVLTIIASLISASVLIVTLWPAVNFGRKHLSALSMLAVLFVHSMMVVCIMLVFFHISDKNIDFTQEITTLTTMASSAKSNV</sequence>
<feature type="transmembrane region" description="Helical" evidence="6">
    <location>
        <begin position="103"/>
        <end position="125"/>
    </location>
</feature>
<gene>
    <name evidence="9" type="ORF">OVN521_LOCUS15547</name>
    <name evidence="8" type="ORF">WKI299_LOCUS8621</name>
</gene>
<comment type="subcellular location">
    <subcellularLocation>
        <location evidence="6">Golgi apparatus membrane</location>
        <topology evidence="6">Multi-pass membrane protein</topology>
    </subcellularLocation>
    <subcellularLocation>
        <location evidence="1">Membrane</location>
        <topology evidence="1">Multi-pass membrane protein</topology>
    </subcellularLocation>
</comment>
<dbReference type="GO" id="GO:0031267">
    <property type="term" value="F:small GTPase binding"/>
    <property type="evidence" value="ECO:0007669"/>
    <property type="project" value="InterPro"/>
</dbReference>
<dbReference type="EMBL" id="CAJNRF010002794">
    <property type="protein sequence ID" value="CAF2042782.1"/>
    <property type="molecule type" value="Genomic_DNA"/>
</dbReference>
<dbReference type="InterPro" id="IPR006977">
    <property type="entry name" value="Yip1_dom"/>
</dbReference>
<dbReference type="GO" id="GO:0016192">
    <property type="term" value="P:vesicle-mediated transport"/>
    <property type="evidence" value="ECO:0007669"/>
    <property type="project" value="InterPro"/>
</dbReference>
<keyword evidence="4 6" id="KW-1133">Transmembrane helix</keyword>
<evidence type="ECO:0000256" key="1">
    <source>
        <dbReference type="ARBA" id="ARBA00004141"/>
    </source>
</evidence>
<keyword evidence="5 6" id="KW-0472">Membrane</keyword>
<dbReference type="Proteomes" id="UP000663866">
    <property type="component" value="Unassembled WGS sequence"/>
</dbReference>
<feature type="transmembrane region" description="Helical" evidence="6">
    <location>
        <begin position="137"/>
        <end position="161"/>
    </location>
</feature>
<accession>A0A816P2N5</accession>
<dbReference type="AlphaFoldDB" id="A0A816P2N5"/>
<name>A0A816P2N5_9BILA</name>
<dbReference type="InterPro" id="IPR039765">
    <property type="entry name" value="Yip5/YIPF1/YIPF2"/>
</dbReference>
<organism evidence="8 10">
    <name type="scientific">Rotaria magnacalcarata</name>
    <dbReference type="NCBI Taxonomy" id="392030"/>
    <lineage>
        <taxon>Eukaryota</taxon>
        <taxon>Metazoa</taxon>
        <taxon>Spiralia</taxon>
        <taxon>Gnathifera</taxon>
        <taxon>Rotifera</taxon>
        <taxon>Eurotatoria</taxon>
        <taxon>Bdelloidea</taxon>
        <taxon>Philodinida</taxon>
        <taxon>Philodinidae</taxon>
        <taxon>Rotaria</taxon>
    </lineage>
</organism>
<evidence type="ECO:0000256" key="2">
    <source>
        <dbReference type="ARBA" id="ARBA00010596"/>
    </source>
</evidence>
<dbReference type="Pfam" id="PF04893">
    <property type="entry name" value="Yip1"/>
    <property type="match status" value="1"/>
</dbReference>
<dbReference type="EMBL" id="CAJOBG010002480">
    <property type="protein sequence ID" value="CAF4009780.1"/>
    <property type="molecule type" value="Genomic_DNA"/>
</dbReference>
<evidence type="ECO:0000256" key="3">
    <source>
        <dbReference type="ARBA" id="ARBA00022692"/>
    </source>
</evidence>
<keyword evidence="3 6" id="KW-0812">Transmembrane</keyword>
<evidence type="ECO:0000313" key="9">
    <source>
        <dbReference type="EMBL" id="CAF4009780.1"/>
    </source>
</evidence>
<comment type="similarity">
    <text evidence="2 6">Belongs to the YIP1 family.</text>
</comment>
<feature type="transmembrane region" description="Helical" evidence="6">
    <location>
        <begin position="69"/>
        <end position="91"/>
    </location>
</feature>
<proteinExistence type="inferred from homology"/>
<reference evidence="8" key="1">
    <citation type="submission" date="2021-02" db="EMBL/GenBank/DDBJ databases">
        <authorList>
            <person name="Nowell W R."/>
        </authorList>
    </citation>
    <scope>NUCLEOTIDE SEQUENCE</scope>
</reference>
<evidence type="ECO:0000256" key="4">
    <source>
        <dbReference type="ARBA" id="ARBA00022989"/>
    </source>
</evidence>
<dbReference type="PANTHER" id="PTHR12822:SF2">
    <property type="entry name" value="PROTEIN YIPF"/>
    <property type="match status" value="1"/>
</dbReference>
<comment type="caution">
    <text evidence="8">The sequence shown here is derived from an EMBL/GenBank/DDBJ whole genome shotgun (WGS) entry which is preliminary data.</text>
</comment>
<evidence type="ECO:0000256" key="5">
    <source>
        <dbReference type="ARBA" id="ARBA00023136"/>
    </source>
</evidence>
<protein>
    <recommendedName>
        <fullName evidence="6">Protein YIPF</fullName>
    </recommendedName>
</protein>
<evidence type="ECO:0000259" key="7">
    <source>
        <dbReference type="Pfam" id="PF04893"/>
    </source>
</evidence>
<dbReference type="GO" id="GO:0000139">
    <property type="term" value="C:Golgi membrane"/>
    <property type="evidence" value="ECO:0007669"/>
    <property type="project" value="UniProtKB-SubCell"/>
</dbReference>
<evidence type="ECO:0000313" key="10">
    <source>
        <dbReference type="Proteomes" id="UP000663856"/>
    </source>
</evidence>
<feature type="transmembrane region" description="Helical" evidence="6">
    <location>
        <begin position="167"/>
        <end position="189"/>
    </location>
</feature>